<keyword evidence="7" id="KW-1185">Reference proteome</keyword>
<feature type="domain" description="Purple acid phosphatase C-terminal" evidence="5">
    <location>
        <begin position="467"/>
        <end position="522"/>
    </location>
</feature>
<keyword evidence="1 3" id="KW-0732">Signal</keyword>
<evidence type="ECO:0000313" key="7">
    <source>
        <dbReference type="Proteomes" id="UP000693970"/>
    </source>
</evidence>
<feature type="domain" description="Calcineurin-like phosphoesterase" evidence="4">
    <location>
        <begin position="254"/>
        <end position="450"/>
    </location>
</feature>
<name>A0A9K3PCP7_9STRA</name>
<organism evidence="6 7">
    <name type="scientific">Nitzschia inconspicua</name>
    <dbReference type="NCBI Taxonomy" id="303405"/>
    <lineage>
        <taxon>Eukaryota</taxon>
        <taxon>Sar</taxon>
        <taxon>Stramenopiles</taxon>
        <taxon>Ochrophyta</taxon>
        <taxon>Bacillariophyta</taxon>
        <taxon>Bacillariophyceae</taxon>
        <taxon>Bacillariophycidae</taxon>
        <taxon>Bacillariales</taxon>
        <taxon>Bacillariaceae</taxon>
        <taxon>Nitzschia</taxon>
    </lineage>
</organism>
<sequence>MMLSLWRLMTMSMVVVRTIVVASDNSSRDGAHRNHDSSIHWNYRDYNHHNNDGPRNRKRKSNPDEISCCMAQNIHIEPGSSVRTDGTVDMYISFTLPFPDCKNLDVAITYDCSPAENTPPVTVPLTRFIQFESYENAWNTKPQPSSYIFHGLLEQLPASATDCWYQIQHHMDRESKQPSSLDDNNLSPKITFTTPTTLGQPSTLAIVADWGQTTDSIHTMELIKNATIRKSNETILQNISLRTKKQIHNSPPLPVVSTLLVVGDLSYANGHLPSWETWLTSMQPLFQSTPLLVAAGNHELECDAHTYEIFRAYQHYFRTPNYHDPTDWRRVPFQKRWKPCTHPSQEVWSVYEGGNSYYQFREGLAHVIVLNPYTPTNVGSVQYNWLQTVLQTEVDRTISPWLIVAFHCPFHTTFRGHNHEINSQIMKEAMEPLFLKYNVNVVFSGHQHSYVRSHPMRYGQVDTDGHSPIYMTVGTGGESHSLGPLHPRQGDWVAVRDHSTFGAGQLQLVNATHAHWERLMDDTTDPSLRDSVWIVNYYTTTIKQMPSNEETLFQSDANTMETT</sequence>
<dbReference type="InterPro" id="IPR039331">
    <property type="entry name" value="PAPs-like"/>
</dbReference>
<dbReference type="Proteomes" id="UP000693970">
    <property type="component" value="Unassembled WGS sequence"/>
</dbReference>
<evidence type="ECO:0000256" key="1">
    <source>
        <dbReference type="ARBA" id="ARBA00022729"/>
    </source>
</evidence>
<feature type="signal peptide" evidence="3">
    <location>
        <begin position="1"/>
        <end position="23"/>
    </location>
</feature>
<dbReference type="PANTHER" id="PTHR22953">
    <property type="entry name" value="ACID PHOSPHATASE RELATED"/>
    <property type="match status" value="1"/>
</dbReference>
<dbReference type="CDD" id="cd00839">
    <property type="entry name" value="MPP_PAPs"/>
    <property type="match status" value="1"/>
</dbReference>
<evidence type="ECO:0000256" key="3">
    <source>
        <dbReference type="SAM" id="SignalP"/>
    </source>
</evidence>
<comment type="caution">
    <text evidence="6">The sequence shown here is derived from an EMBL/GenBank/DDBJ whole genome shotgun (WGS) entry which is preliminary data.</text>
</comment>
<feature type="compositionally biased region" description="Basic and acidic residues" evidence="2">
    <location>
        <begin position="43"/>
        <end position="55"/>
    </location>
</feature>
<accession>A0A9K3PCP7</accession>
<feature type="region of interest" description="Disordered" evidence="2">
    <location>
        <begin position="43"/>
        <end position="63"/>
    </location>
</feature>
<evidence type="ECO:0000259" key="4">
    <source>
        <dbReference type="Pfam" id="PF00149"/>
    </source>
</evidence>
<gene>
    <name evidence="6" type="ORF">IV203_023787</name>
</gene>
<dbReference type="InterPro" id="IPR025733">
    <property type="entry name" value="PAPs_C"/>
</dbReference>
<dbReference type="GO" id="GO:0003993">
    <property type="term" value="F:acid phosphatase activity"/>
    <property type="evidence" value="ECO:0007669"/>
    <property type="project" value="InterPro"/>
</dbReference>
<dbReference type="Pfam" id="PF00149">
    <property type="entry name" value="Metallophos"/>
    <property type="match status" value="1"/>
</dbReference>
<proteinExistence type="predicted"/>
<evidence type="ECO:0000256" key="2">
    <source>
        <dbReference type="SAM" id="MobiDB-lite"/>
    </source>
</evidence>
<protein>
    <submittedName>
        <fullName evidence="6">Metallophosphoesterase</fullName>
    </submittedName>
</protein>
<evidence type="ECO:0000313" key="6">
    <source>
        <dbReference type="EMBL" id="KAG7340244.1"/>
    </source>
</evidence>
<feature type="chain" id="PRO_5039935520" evidence="3">
    <location>
        <begin position="24"/>
        <end position="563"/>
    </location>
</feature>
<dbReference type="InterPro" id="IPR041792">
    <property type="entry name" value="MPP_PAP"/>
</dbReference>
<dbReference type="InterPro" id="IPR004843">
    <property type="entry name" value="Calcineurin-like_PHP"/>
</dbReference>
<dbReference type="AlphaFoldDB" id="A0A9K3PCP7"/>
<evidence type="ECO:0000259" key="5">
    <source>
        <dbReference type="Pfam" id="PF14008"/>
    </source>
</evidence>
<dbReference type="EMBL" id="JAGRRH010000027">
    <property type="protein sequence ID" value="KAG7340244.1"/>
    <property type="molecule type" value="Genomic_DNA"/>
</dbReference>
<dbReference type="PANTHER" id="PTHR22953:SF153">
    <property type="entry name" value="PURPLE ACID PHOSPHATASE"/>
    <property type="match status" value="1"/>
</dbReference>
<dbReference type="Pfam" id="PF14008">
    <property type="entry name" value="Metallophos_C"/>
    <property type="match status" value="1"/>
</dbReference>
<reference evidence="6" key="1">
    <citation type="journal article" date="2021" name="Sci. Rep.">
        <title>Diploid genomic architecture of Nitzschia inconspicua, an elite biomass production diatom.</title>
        <authorList>
            <person name="Oliver A."/>
            <person name="Podell S."/>
            <person name="Pinowska A."/>
            <person name="Traller J.C."/>
            <person name="Smith S.R."/>
            <person name="McClure R."/>
            <person name="Beliaev A."/>
            <person name="Bohutskyi P."/>
            <person name="Hill E.A."/>
            <person name="Rabines A."/>
            <person name="Zheng H."/>
            <person name="Allen L.Z."/>
            <person name="Kuo A."/>
            <person name="Grigoriev I.V."/>
            <person name="Allen A.E."/>
            <person name="Hazlebeck D."/>
            <person name="Allen E.E."/>
        </authorList>
    </citation>
    <scope>NUCLEOTIDE SEQUENCE</scope>
    <source>
        <strain evidence="6">Hildebrandi</strain>
    </source>
</reference>
<reference evidence="6" key="2">
    <citation type="submission" date="2021-04" db="EMBL/GenBank/DDBJ databases">
        <authorList>
            <person name="Podell S."/>
        </authorList>
    </citation>
    <scope>NUCLEOTIDE SEQUENCE</scope>
    <source>
        <strain evidence="6">Hildebrandi</strain>
    </source>
</reference>
<dbReference type="OrthoDB" id="45007at2759"/>